<dbReference type="EMBL" id="BLLF01001115">
    <property type="protein sequence ID" value="GFH17230.1"/>
    <property type="molecule type" value="Genomic_DNA"/>
</dbReference>
<gene>
    <name evidence="1" type="ORF">HaLaN_13816</name>
</gene>
<sequence length="72" mass="7191">MAAEPAGLQCATSSARQELEQLALLHTQPSLSSLGAWDDVEQPATGPGSAAAYSIGPATVMVGLLSDPVAPS</sequence>
<feature type="non-terminal residue" evidence="1">
    <location>
        <position position="1"/>
    </location>
</feature>
<feature type="non-terminal residue" evidence="1">
    <location>
        <position position="72"/>
    </location>
</feature>
<keyword evidence="2" id="KW-1185">Reference proteome</keyword>
<protein>
    <submittedName>
        <fullName evidence="1">Uncharacterized protein</fullName>
    </submittedName>
</protein>
<organism evidence="1 2">
    <name type="scientific">Haematococcus lacustris</name>
    <name type="common">Green alga</name>
    <name type="synonym">Haematococcus pluvialis</name>
    <dbReference type="NCBI Taxonomy" id="44745"/>
    <lineage>
        <taxon>Eukaryota</taxon>
        <taxon>Viridiplantae</taxon>
        <taxon>Chlorophyta</taxon>
        <taxon>core chlorophytes</taxon>
        <taxon>Chlorophyceae</taxon>
        <taxon>CS clade</taxon>
        <taxon>Chlamydomonadales</taxon>
        <taxon>Haematococcaceae</taxon>
        <taxon>Haematococcus</taxon>
    </lineage>
</organism>
<dbReference type="AlphaFoldDB" id="A0A699Z6X2"/>
<evidence type="ECO:0000313" key="1">
    <source>
        <dbReference type="EMBL" id="GFH17230.1"/>
    </source>
</evidence>
<evidence type="ECO:0000313" key="2">
    <source>
        <dbReference type="Proteomes" id="UP000485058"/>
    </source>
</evidence>
<name>A0A699Z6X2_HAELA</name>
<dbReference type="Proteomes" id="UP000485058">
    <property type="component" value="Unassembled WGS sequence"/>
</dbReference>
<reference evidence="1 2" key="1">
    <citation type="submission" date="2020-02" db="EMBL/GenBank/DDBJ databases">
        <title>Draft genome sequence of Haematococcus lacustris strain NIES-144.</title>
        <authorList>
            <person name="Morimoto D."/>
            <person name="Nakagawa S."/>
            <person name="Yoshida T."/>
            <person name="Sawayama S."/>
        </authorList>
    </citation>
    <scope>NUCLEOTIDE SEQUENCE [LARGE SCALE GENOMIC DNA]</scope>
    <source>
        <strain evidence="1 2">NIES-144</strain>
    </source>
</reference>
<accession>A0A699Z6X2</accession>
<comment type="caution">
    <text evidence="1">The sequence shown here is derived from an EMBL/GenBank/DDBJ whole genome shotgun (WGS) entry which is preliminary data.</text>
</comment>
<proteinExistence type="predicted"/>